<name>A0A8R1IIF7_CAEJA</name>
<keyword evidence="2" id="KW-1185">Reference proteome</keyword>
<accession>A0A8R1IIF7</accession>
<dbReference type="AlphaFoldDB" id="A0A8R1IIF7"/>
<dbReference type="EnsemblMetazoa" id="CJA32817.1">
    <property type="protein sequence ID" value="CJA32817.1"/>
    <property type="gene ID" value="WBGene00208664"/>
</dbReference>
<dbReference type="Proteomes" id="UP000005237">
    <property type="component" value="Unassembled WGS sequence"/>
</dbReference>
<proteinExistence type="predicted"/>
<evidence type="ECO:0000313" key="2">
    <source>
        <dbReference type="Proteomes" id="UP000005237"/>
    </source>
</evidence>
<sequence>MTGFDLLESCDVGDEVQDSTEPTMIASVIELRHQYQTFHWPGCGQFRVVQFDGCGSSVYVTAFRIVSSFVIDDSIRFTKSRGVRHFRCAVPSCVFQCTAPCVV</sequence>
<reference evidence="2" key="1">
    <citation type="submission" date="2010-08" db="EMBL/GenBank/DDBJ databases">
        <authorList>
            <consortium name="Caenorhabditis japonica Sequencing Consortium"/>
            <person name="Wilson R.K."/>
        </authorList>
    </citation>
    <scope>NUCLEOTIDE SEQUENCE [LARGE SCALE GENOMIC DNA]</scope>
    <source>
        <strain evidence="2">DF5081</strain>
    </source>
</reference>
<protein>
    <submittedName>
        <fullName evidence="1">Uncharacterized protein</fullName>
    </submittedName>
</protein>
<organism evidence="1 2">
    <name type="scientific">Caenorhabditis japonica</name>
    <dbReference type="NCBI Taxonomy" id="281687"/>
    <lineage>
        <taxon>Eukaryota</taxon>
        <taxon>Metazoa</taxon>
        <taxon>Ecdysozoa</taxon>
        <taxon>Nematoda</taxon>
        <taxon>Chromadorea</taxon>
        <taxon>Rhabditida</taxon>
        <taxon>Rhabditina</taxon>
        <taxon>Rhabditomorpha</taxon>
        <taxon>Rhabditoidea</taxon>
        <taxon>Rhabditidae</taxon>
        <taxon>Peloderinae</taxon>
        <taxon>Caenorhabditis</taxon>
    </lineage>
</organism>
<evidence type="ECO:0000313" key="1">
    <source>
        <dbReference type="EnsemblMetazoa" id="CJA32817.1"/>
    </source>
</evidence>
<reference evidence="1" key="2">
    <citation type="submission" date="2022-06" db="UniProtKB">
        <authorList>
            <consortium name="EnsemblMetazoa"/>
        </authorList>
    </citation>
    <scope>IDENTIFICATION</scope>
    <source>
        <strain evidence="1">DF5081</strain>
    </source>
</reference>